<sequence>MSRPIRGALFGLFATTFLALPALADTLPPPNLTVTAEGSVAAAPDIAVITLAVVAEAKTAQAALASNAKDMTAVIAEVKAAGVADRDVATSGLSVDPVYSDPEKSPDGRPRIVGYQVTNQITVRVRELAVSGGLLDAVIKAGANRVLGIGFEIEGVDALKDKALEAAVREARRKATLIAAAAGTTLGPIRSLSTSEGGMPFYRMDMARAAPAAAPKTPIMGGEQTVSVSATIVYDLIEK</sequence>
<dbReference type="AlphaFoldDB" id="A0A7W9L1K3"/>
<dbReference type="Gene3D" id="3.30.70.2970">
    <property type="entry name" value="Protein of unknown function (DUF541), domain 2"/>
    <property type="match status" value="1"/>
</dbReference>
<accession>A0A7W9L1K3</accession>
<feature type="signal peptide" evidence="1">
    <location>
        <begin position="1"/>
        <end position="24"/>
    </location>
</feature>
<dbReference type="GO" id="GO:0006974">
    <property type="term" value="P:DNA damage response"/>
    <property type="evidence" value="ECO:0007669"/>
    <property type="project" value="TreeGrafter"/>
</dbReference>
<keyword evidence="1" id="KW-0732">Signal</keyword>
<dbReference type="PANTHER" id="PTHR34387">
    <property type="entry name" value="SLR1258 PROTEIN"/>
    <property type="match status" value="1"/>
</dbReference>
<name>A0A7W9L1K3_9HYPH</name>
<dbReference type="PANTHER" id="PTHR34387:SF2">
    <property type="entry name" value="SLR1258 PROTEIN"/>
    <property type="match status" value="1"/>
</dbReference>
<evidence type="ECO:0000313" key="3">
    <source>
        <dbReference type="Proteomes" id="UP000523821"/>
    </source>
</evidence>
<organism evidence="2 3">
    <name type="scientific">Prosthecomicrobium pneumaticum</name>
    <dbReference type="NCBI Taxonomy" id="81895"/>
    <lineage>
        <taxon>Bacteria</taxon>
        <taxon>Pseudomonadati</taxon>
        <taxon>Pseudomonadota</taxon>
        <taxon>Alphaproteobacteria</taxon>
        <taxon>Hyphomicrobiales</taxon>
        <taxon>Kaistiaceae</taxon>
        <taxon>Prosthecomicrobium</taxon>
    </lineage>
</organism>
<evidence type="ECO:0000313" key="2">
    <source>
        <dbReference type="EMBL" id="MBB5752855.1"/>
    </source>
</evidence>
<dbReference type="Gene3D" id="3.30.110.170">
    <property type="entry name" value="Protein of unknown function (DUF541), domain 1"/>
    <property type="match status" value="1"/>
</dbReference>
<keyword evidence="3" id="KW-1185">Reference proteome</keyword>
<dbReference type="RefSeq" id="WP_183855036.1">
    <property type="nucleotide sequence ID" value="NZ_JACHOO010000003.1"/>
</dbReference>
<dbReference type="InterPro" id="IPR052022">
    <property type="entry name" value="26kDa_periplasmic_antigen"/>
</dbReference>
<feature type="chain" id="PRO_5031396825" description="SIMPL domain-containing protein" evidence="1">
    <location>
        <begin position="25"/>
        <end position="239"/>
    </location>
</feature>
<dbReference type="EMBL" id="JACHOO010000003">
    <property type="protein sequence ID" value="MBB5752855.1"/>
    <property type="molecule type" value="Genomic_DNA"/>
</dbReference>
<dbReference type="Proteomes" id="UP000523821">
    <property type="component" value="Unassembled WGS sequence"/>
</dbReference>
<dbReference type="InterPro" id="IPR007497">
    <property type="entry name" value="SIMPL/DUF541"/>
</dbReference>
<proteinExistence type="predicted"/>
<evidence type="ECO:0008006" key="4">
    <source>
        <dbReference type="Google" id="ProtNLM"/>
    </source>
</evidence>
<gene>
    <name evidence="2" type="ORF">GGQ63_001909</name>
</gene>
<dbReference type="Pfam" id="PF04402">
    <property type="entry name" value="SIMPL"/>
    <property type="match status" value="1"/>
</dbReference>
<evidence type="ECO:0000256" key="1">
    <source>
        <dbReference type="SAM" id="SignalP"/>
    </source>
</evidence>
<protein>
    <recommendedName>
        <fullName evidence="4">SIMPL domain-containing protein</fullName>
    </recommendedName>
</protein>
<comment type="caution">
    <text evidence="2">The sequence shown here is derived from an EMBL/GenBank/DDBJ whole genome shotgun (WGS) entry which is preliminary data.</text>
</comment>
<reference evidence="2 3" key="1">
    <citation type="submission" date="2020-08" db="EMBL/GenBank/DDBJ databases">
        <title>Genomic Encyclopedia of Type Strains, Phase IV (KMG-IV): sequencing the most valuable type-strain genomes for metagenomic binning, comparative biology and taxonomic classification.</title>
        <authorList>
            <person name="Goeker M."/>
        </authorList>
    </citation>
    <scope>NUCLEOTIDE SEQUENCE [LARGE SCALE GENOMIC DNA]</scope>
    <source>
        <strain evidence="2 3">DSM 16268</strain>
    </source>
</reference>